<sequence>MEVATELSVTESHQHVAAERLEESQKDKEVDIREHTTRHRHYHLPWAREHLCRMRDQWNSVLFSDESRFTLSRNGVGDIKESSMHQPIFITRRAFGGGVTVWAAVSSQYRTTLHFVNGTVISPYYLNNIINPVIVALHKQHRPSFMFTVQLIKVASLGNDCCRLGYLKWSGLHFLQT</sequence>
<evidence type="ECO:0008006" key="4">
    <source>
        <dbReference type="Google" id="ProtNLM"/>
    </source>
</evidence>
<protein>
    <recommendedName>
        <fullName evidence="4">Transposase</fullName>
    </recommendedName>
</protein>
<evidence type="ECO:0000313" key="2">
    <source>
        <dbReference type="EMBL" id="MEQ2221029.1"/>
    </source>
</evidence>
<comment type="caution">
    <text evidence="2">The sequence shown here is derived from an EMBL/GenBank/DDBJ whole genome shotgun (WGS) entry which is preliminary data.</text>
</comment>
<proteinExistence type="predicted"/>
<feature type="compositionally biased region" description="Basic and acidic residues" evidence="1">
    <location>
        <begin position="12"/>
        <end position="29"/>
    </location>
</feature>
<keyword evidence="3" id="KW-1185">Reference proteome</keyword>
<dbReference type="InterPro" id="IPR036397">
    <property type="entry name" value="RNaseH_sf"/>
</dbReference>
<evidence type="ECO:0000256" key="1">
    <source>
        <dbReference type="SAM" id="MobiDB-lite"/>
    </source>
</evidence>
<evidence type="ECO:0000313" key="3">
    <source>
        <dbReference type="Proteomes" id="UP001482620"/>
    </source>
</evidence>
<feature type="region of interest" description="Disordered" evidence="1">
    <location>
        <begin position="1"/>
        <end position="29"/>
    </location>
</feature>
<gene>
    <name evidence="2" type="ORF">ILYODFUR_011539</name>
</gene>
<reference evidence="2 3" key="1">
    <citation type="submission" date="2021-06" db="EMBL/GenBank/DDBJ databases">
        <authorList>
            <person name="Palmer J.M."/>
        </authorList>
    </citation>
    <scope>NUCLEOTIDE SEQUENCE [LARGE SCALE GENOMIC DNA]</scope>
    <source>
        <strain evidence="3">if_2019</strain>
        <tissue evidence="2">Muscle</tissue>
    </source>
</reference>
<name>A0ABV0SKD7_9TELE</name>
<dbReference type="Proteomes" id="UP001482620">
    <property type="component" value="Unassembled WGS sequence"/>
</dbReference>
<accession>A0ABV0SKD7</accession>
<organism evidence="2 3">
    <name type="scientific">Ilyodon furcidens</name>
    <name type="common">goldbreast splitfin</name>
    <dbReference type="NCBI Taxonomy" id="33524"/>
    <lineage>
        <taxon>Eukaryota</taxon>
        <taxon>Metazoa</taxon>
        <taxon>Chordata</taxon>
        <taxon>Craniata</taxon>
        <taxon>Vertebrata</taxon>
        <taxon>Euteleostomi</taxon>
        <taxon>Actinopterygii</taxon>
        <taxon>Neopterygii</taxon>
        <taxon>Teleostei</taxon>
        <taxon>Neoteleostei</taxon>
        <taxon>Acanthomorphata</taxon>
        <taxon>Ovalentaria</taxon>
        <taxon>Atherinomorphae</taxon>
        <taxon>Cyprinodontiformes</taxon>
        <taxon>Goodeidae</taxon>
        <taxon>Ilyodon</taxon>
    </lineage>
</organism>
<dbReference type="EMBL" id="JAHRIQ010000875">
    <property type="protein sequence ID" value="MEQ2221029.1"/>
    <property type="molecule type" value="Genomic_DNA"/>
</dbReference>
<dbReference type="Gene3D" id="3.30.420.10">
    <property type="entry name" value="Ribonuclease H-like superfamily/Ribonuclease H"/>
    <property type="match status" value="1"/>
</dbReference>